<accession>A0A9X2VJD0</accession>
<dbReference type="InterPro" id="IPR035948">
    <property type="entry name" value="YwqG-like_sf"/>
</dbReference>
<dbReference type="Proteomes" id="UP001141259">
    <property type="component" value="Unassembled WGS sequence"/>
</dbReference>
<proteinExistence type="predicted"/>
<evidence type="ECO:0000313" key="1">
    <source>
        <dbReference type="EMBL" id="MCS7477785.1"/>
    </source>
</evidence>
<evidence type="ECO:0000313" key="2">
    <source>
        <dbReference type="Proteomes" id="UP001141259"/>
    </source>
</evidence>
<keyword evidence="2" id="KW-1185">Reference proteome</keyword>
<sequence length="254" mass="27456">MAFIDESTVAGLAEDHGVPADVARELAGLLRPCVLLVERGDLPEGTRPAGRSGGLPALPEDVEWPGGAGPFAMTVDCAALPHDWLDIDLPRDGHLLFFTTFQYEPEDSVVLHVPAGTPTAERALPEDLDSAEDEAYEPRELFPLPGLSIDHDWYGAPAATALRKSDPDRAEKLDGFVEVLVSSVHNGPRPHPVAQLGGFSVQWQEPPDQDGLVLFAQIAGNGVDHQLFTLNLVVGTSEDISARKWGELRFEQQC</sequence>
<reference evidence="1" key="1">
    <citation type="submission" date="2022-08" db="EMBL/GenBank/DDBJ databases">
        <authorList>
            <person name="Tistechok S."/>
            <person name="Samborskyy M."/>
            <person name="Roman I."/>
        </authorList>
    </citation>
    <scope>NUCLEOTIDE SEQUENCE</scope>
    <source>
        <strain evidence="1">DSM 103496</strain>
    </source>
</reference>
<gene>
    <name evidence="1" type="ORF">NZH93_13050</name>
</gene>
<dbReference type="AlphaFoldDB" id="A0A9X2VJD0"/>
<organism evidence="1 2">
    <name type="scientific">Umezawaea endophytica</name>
    <dbReference type="NCBI Taxonomy" id="1654476"/>
    <lineage>
        <taxon>Bacteria</taxon>
        <taxon>Bacillati</taxon>
        <taxon>Actinomycetota</taxon>
        <taxon>Actinomycetes</taxon>
        <taxon>Pseudonocardiales</taxon>
        <taxon>Pseudonocardiaceae</taxon>
        <taxon>Umezawaea</taxon>
    </lineage>
</organism>
<dbReference type="Pfam" id="PF09234">
    <property type="entry name" value="DUF1963"/>
    <property type="match status" value="1"/>
</dbReference>
<protein>
    <submittedName>
        <fullName evidence="1">YwqG family protein</fullName>
    </submittedName>
</protein>
<name>A0A9X2VJD0_9PSEU</name>
<comment type="caution">
    <text evidence="1">The sequence shown here is derived from an EMBL/GenBank/DDBJ whole genome shotgun (WGS) entry which is preliminary data.</text>
</comment>
<dbReference type="SUPFAM" id="SSF103032">
    <property type="entry name" value="Hypothetical protein YwqG"/>
    <property type="match status" value="1"/>
</dbReference>
<dbReference type="RefSeq" id="WP_259623296.1">
    <property type="nucleotide sequence ID" value="NZ_JANYMP010000005.1"/>
</dbReference>
<dbReference type="Gene3D" id="2.30.320.10">
    <property type="entry name" value="YwqG-like"/>
    <property type="match status" value="1"/>
</dbReference>
<dbReference type="InterPro" id="IPR015315">
    <property type="entry name" value="DUF1963"/>
</dbReference>
<dbReference type="EMBL" id="JANYMP010000005">
    <property type="protein sequence ID" value="MCS7477785.1"/>
    <property type="molecule type" value="Genomic_DNA"/>
</dbReference>